<dbReference type="PANTHER" id="PTHR37417:SF2">
    <property type="entry name" value="67 KDA MYOSIN-CROSS-REACTIVE ANTIGEN FAMILY PROTEIN (AFU_ORTHOLOGUE AFUA_5G09970)"/>
    <property type="match status" value="1"/>
</dbReference>
<feature type="transmembrane region" description="Helical" evidence="1">
    <location>
        <begin position="6"/>
        <end position="31"/>
    </location>
</feature>
<dbReference type="PANTHER" id="PTHR37417">
    <property type="entry name" value="67 KDA MYOSIN-CROSS-REACTIVE ANTIGEN FAMILY PROTEIN (AFU_ORTHOLOGUE AFUA_5G09970)"/>
    <property type="match status" value="1"/>
</dbReference>
<comment type="caution">
    <text evidence="3">The sequence shown here is derived from an EMBL/GenBank/DDBJ whole genome shotgun (WGS) entry which is preliminary data.</text>
</comment>
<dbReference type="VEuPathDB" id="FungiDB:ASPNIDRAFT2_1080857"/>
<dbReference type="InterPro" id="IPR010354">
    <property type="entry name" value="Oleate_hydratase"/>
</dbReference>
<sequence length="1302" mass="146964">MTPLNHWGITLVVVPIVACVVTTIFFVLRLYSRRLVRQNLDVGDMLMGIGLAFSYGLTLCTVISAFNGVGNDFWSLSRPTRGTVTLLFWCSTKFWVLGHVFVKISYLVLLRKLFGAITYWRKLTTALIVFTLAWGIASLLVSIFQCWPVRYFWIKHIDGSCMRGRNTFYIVAGSIALAENIVLVLVPLIVVWGMKLTPRQKVELSLLFGFGGLVCVVGFLRMITFKRYVTADATKNGYLQSIWSIVELDLGIICASVILMRPIFHRVTKTFKIKCCAKRGQTSDSSASSKRAQMMKSLSWPRPLSFAGTGSVDEWSQVRASAYSTRVRGSVDETPSLAGEYAEYDIYPSKMLHLIGHRGFNERIADRQDALSAAPEIITIMPLTTAFSLTTLTPSIHQLPVSLSITLTLAFLAYLLLVSTLRFQRVRNLYRDYPQYANRASMSQMTVHDAWAIQKNIMQLEFPTTAVKALQFALFRTYGIPTISSLLLNTSQLSDPATSFKRYADTGALIGQFVTCPPTSSRARTAIARTKFLHSGYRASGRILEPDMLYTLSLFATEPIRFVERFEWRTMTELEQCAIGTYWKSLGDALDISYHALPSGKSGFKDGLHFLEELRQWSDHYEEENMRPDHRNRLVANKTMDVIVYGFPQWVRGVAVGFATCVMDNRLREAMMYEAPPMRYRRIFAGLVALRKYFLRYLGLPRPMLLREEVFSETPNEEGRYYVRVWKGMPYYVQPTVWNRWGPAAWLTWALGLPLPGDDGETYYPGGFDVANLGPRYFEGKGRKSVWAGISSLTAAVHLIQEAHVPPSRVHILETLSQAGGGTISTGDPINGYDCRAGGMPPFNDACMEELLSLVPSRTKSNQTVLEDLDEFWATEAIKDRPHTRFLTRHKHSLERIDAKRASLGLRDRVDLFMLVSKSDKSLGRSRICDHFSNSFFKSCYWMLLSTTFGIKPVHSAAEFRRYLQHYMHSIHEIHLRRKLDGGRFNRHESIVAPVAQFLRSRGVDFRFHTTVTDIITTPSSSDPHRVSAIKAIHEDEPEQTINLGPRDIVLVSLGSVMSGSTTGTNTSPPSLELMEIEKDLDENWLLWLELSTKNPIFGNAYNFCTRMGESRLESFTVTFSSPEFFNRFTALTGDKVGCGTFVTLKDTPWLLNLNLPQQPLFPDQPAHVQVLWGYAMYPEREGDYVKKPMLECSGQEIMEEILKQLNFPVQGILDHSITLPCVIPRAAATLLPRLRGDRPQVIPPGIDNLGLIGQFVDIPGEVAVTMDYSVRSAQTAVRQLMGLETHKTVSKRSSAVNLRAL</sequence>
<dbReference type="GO" id="GO:0071949">
    <property type="term" value="F:FAD binding"/>
    <property type="evidence" value="ECO:0007669"/>
    <property type="project" value="InterPro"/>
</dbReference>
<keyword evidence="1" id="KW-1133">Transmembrane helix</keyword>
<dbReference type="SUPFAM" id="SSF51905">
    <property type="entry name" value="FAD/NAD(P)-binding domain"/>
    <property type="match status" value="1"/>
</dbReference>
<keyword evidence="1" id="KW-0472">Membrane</keyword>
<dbReference type="VEuPathDB" id="FungiDB:ATCC64974_4760"/>
<dbReference type="VEuPathDB" id="FungiDB:ATCC64974_4770"/>
<dbReference type="Pfam" id="PF20684">
    <property type="entry name" value="Fung_rhodopsin"/>
    <property type="match status" value="1"/>
</dbReference>
<gene>
    <name evidence="3" type="ORF">ABL_05316</name>
</gene>
<dbReference type="Gene3D" id="3.50.50.60">
    <property type="entry name" value="FAD/NAD(P)-binding domain"/>
    <property type="match status" value="3"/>
</dbReference>
<feature type="transmembrane region" description="Helical" evidence="1">
    <location>
        <begin position="167"/>
        <end position="192"/>
    </location>
</feature>
<dbReference type="VEuPathDB" id="FungiDB:ASPNIDRAFT2_1202808"/>
<evidence type="ECO:0000256" key="1">
    <source>
        <dbReference type="SAM" id="Phobius"/>
    </source>
</evidence>
<feature type="domain" description="Rhodopsin" evidence="2">
    <location>
        <begin position="28"/>
        <end position="266"/>
    </location>
</feature>
<feature type="transmembrane region" description="Helical" evidence="1">
    <location>
        <begin position="401"/>
        <end position="421"/>
    </location>
</feature>
<feature type="transmembrane region" description="Helical" evidence="1">
    <location>
        <begin position="86"/>
        <end position="111"/>
    </location>
</feature>
<dbReference type="InterPro" id="IPR049326">
    <property type="entry name" value="Rhodopsin_dom_fungi"/>
</dbReference>
<feature type="transmembrane region" description="Helical" evidence="1">
    <location>
        <begin position="123"/>
        <end position="147"/>
    </location>
</feature>
<dbReference type="VEuPathDB" id="FungiDB:ATCC64974_4750"/>
<accession>A0A100IKQ0</accession>
<name>A0A100IKQ0_ASPNG</name>
<dbReference type="Proteomes" id="UP000068243">
    <property type="component" value="Unassembled WGS sequence"/>
</dbReference>
<evidence type="ECO:0000313" key="4">
    <source>
        <dbReference type="Proteomes" id="UP000068243"/>
    </source>
</evidence>
<dbReference type="VEuPathDB" id="FungiDB:An14g05880"/>
<dbReference type="VEuPathDB" id="FungiDB:An14g05890"/>
<protein>
    <submittedName>
        <fullName evidence="3">67 kDa myosin-cross-reactive antigen family protein</fullName>
    </submittedName>
</protein>
<evidence type="ECO:0000259" key="2">
    <source>
        <dbReference type="Pfam" id="PF20684"/>
    </source>
</evidence>
<organism evidence="3 4">
    <name type="scientific">Aspergillus niger</name>
    <dbReference type="NCBI Taxonomy" id="5061"/>
    <lineage>
        <taxon>Eukaryota</taxon>
        <taxon>Fungi</taxon>
        <taxon>Dikarya</taxon>
        <taxon>Ascomycota</taxon>
        <taxon>Pezizomycotina</taxon>
        <taxon>Eurotiomycetes</taxon>
        <taxon>Eurotiomycetidae</taxon>
        <taxon>Eurotiales</taxon>
        <taxon>Aspergillaceae</taxon>
        <taxon>Aspergillus</taxon>
        <taxon>Aspergillus subgen. Circumdati</taxon>
    </lineage>
</organism>
<dbReference type="GO" id="GO:0050151">
    <property type="term" value="F:oleate hydratase activity"/>
    <property type="evidence" value="ECO:0007669"/>
    <property type="project" value="InterPro"/>
</dbReference>
<proteinExistence type="predicted"/>
<dbReference type="InterPro" id="IPR036188">
    <property type="entry name" value="FAD/NAD-bd_sf"/>
</dbReference>
<keyword evidence="1" id="KW-0812">Transmembrane</keyword>
<dbReference type="EMBL" id="BCMY01000008">
    <property type="protein sequence ID" value="GAQ42655.1"/>
    <property type="molecule type" value="Genomic_DNA"/>
</dbReference>
<dbReference type="OMA" id="AMYPERE"/>
<feature type="transmembrane region" description="Helical" evidence="1">
    <location>
        <begin position="43"/>
        <end position="66"/>
    </location>
</feature>
<dbReference type="OrthoDB" id="545169at2759"/>
<evidence type="ECO:0000313" key="3">
    <source>
        <dbReference type="EMBL" id="GAQ42655.1"/>
    </source>
</evidence>
<dbReference type="PaxDb" id="5061-CADANGAP00011304"/>
<feature type="transmembrane region" description="Helical" evidence="1">
    <location>
        <begin position="204"/>
        <end position="223"/>
    </location>
</feature>
<dbReference type="VEuPathDB" id="FungiDB:M747DRAFT_327220"/>
<dbReference type="VEuPathDB" id="FungiDB:An14g05870"/>
<dbReference type="VEuPathDB" id="FungiDB:M747DRAFT_227008"/>
<feature type="transmembrane region" description="Helical" evidence="1">
    <location>
        <begin position="243"/>
        <end position="264"/>
    </location>
</feature>
<reference evidence="4" key="1">
    <citation type="journal article" date="2016" name="Genome Announc.">
        <title>Draft genome sequence of Aspergillus niger strain An76.</title>
        <authorList>
            <person name="Gong W."/>
            <person name="Cheng Z."/>
            <person name="Zhang H."/>
            <person name="Liu L."/>
            <person name="Gao P."/>
            <person name="Wang L."/>
        </authorList>
    </citation>
    <scope>NUCLEOTIDE SEQUENCE [LARGE SCALE GENOMIC DNA]</scope>
    <source>
        <strain evidence="4">An76</strain>
    </source>
</reference>
<dbReference type="Pfam" id="PF06100">
    <property type="entry name" value="MCRA"/>
    <property type="match status" value="1"/>
</dbReference>
<dbReference type="GO" id="GO:0006631">
    <property type="term" value="P:fatty acid metabolic process"/>
    <property type="evidence" value="ECO:0007669"/>
    <property type="project" value="InterPro"/>
</dbReference>